<evidence type="ECO:0008006" key="5">
    <source>
        <dbReference type="Google" id="ProtNLM"/>
    </source>
</evidence>
<reference evidence="3 4" key="1">
    <citation type="journal article" date="2019" name="Syst. Appl. Microbiol.">
        <title>Characterization of Bifidobacterium species in feaces of the Egyptian fruit bat: Description of B. vespertilionis sp. nov. and B. rousetti sp. nov.</title>
        <authorList>
            <person name="Modesto M."/>
            <person name="Satti M."/>
            <person name="Watanabe K."/>
            <person name="Puglisi E."/>
            <person name="Morelli L."/>
            <person name="Huang C.-H."/>
            <person name="Liou J.-S."/>
            <person name="Miyashita M."/>
            <person name="Tamura T."/>
            <person name="Saito S."/>
            <person name="Mori K."/>
            <person name="Huang L."/>
            <person name="Sciavilla P."/>
            <person name="Sandri C."/>
            <person name="Spiezio C."/>
            <person name="Vitali F."/>
            <person name="Cavalieri D."/>
            <person name="Perpetuini G."/>
            <person name="Tofalo R."/>
            <person name="Bonetti A."/>
            <person name="Arita M."/>
            <person name="Mattarelli P."/>
        </authorList>
    </citation>
    <scope>NUCLEOTIDE SEQUENCE [LARGE SCALE GENOMIC DNA]</scope>
    <source>
        <strain evidence="3 4">RST7</strain>
    </source>
</reference>
<sequence>MTEITPNDSKNPQQTVQSDSQTQALPHGAHPQVESEQQAPAQAPVQDSAQPVPSQPQSYVQPHSYVATSPVMSTASQQPTNQQMQPQQPYVTQSGTQQPVNPAQNPFAPNNPQTAQSPQPFQSSDGLLHPQNVSQQTTTSPLPGKSAIRTLGKKTWGIIVGISLLCGLIGGAVSAGIVTALTVNDHDGPGNNMQMPGGNSGNSQQRGGMGQPPSGGFGGSNGGQNGNGMSGSDTNSGSSDSDSGSANSSGYTDTSESSLI</sequence>
<dbReference type="EMBL" id="RZUI01000005">
    <property type="protein sequence ID" value="KAA8830389.1"/>
    <property type="molecule type" value="Genomic_DNA"/>
</dbReference>
<name>A0A5M9ZSG0_9BIFI</name>
<dbReference type="AlphaFoldDB" id="A0A5M9ZSG0"/>
<feature type="region of interest" description="Disordered" evidence="1">
    <location>
        <begin position="1"/>
        <end position="146"/>
    </location>
</feature>
<organism evidence="3 4">
    <name type="scientific">Bifidobacterium tissieri</name>
    <dbReference type="NCBI Taxonomy" id="1630162"/>
    <lineage>
        <taxon>Bacteria</taxon>
        <taxon>Bacillati</taxon>
        <taxon>Actinomycetota</taxon>
        <taxon>Actinomycetes</taxon>
        <taxon>Bifidobacteriales</taxon>
        <taxon>Bifidobacteriaceae</taxon>
        <taxon>Bifidobacterium</taxon>
    </lineage>
</organism>
<feature type="compositionally biased region" description="Low complexity" evidence="1">
    <location>
        <begin position="74"/>
        <end position="116"/>
    </location>
</feature>
<proteinExistence type="predicted"/>
<evidence type="ECO:0000256" key="2">
    <source>
        <dbReference type="SAM" id="Phobius"/>
    </source>
</evidence>
<evidence type="ECO:0000313" key="3">
    <source>
        <dbReference type="EMBL" id="KAA8830389.1"/>
    </source>
</evidence>
<keyword evidence="2" id="KW-0472">Membrane</keyword>
<protein>
    <recommendedName>
        <fullName evidence="5">Ethanolamine utilization protein EutL</fullName>
    </recommendedName>
</protein>
<feature type="compositionally biased region" description="Gly residues" evidence="1">
    <location>
        <begin position="207"/>
        <end position="229"/>
    </location>
</feature>
<feature type="compositionally biased region" description="Low complexity" evidence="1">
    <location>
        <begin position="44"/>
        <end position="62"/>
    </location>
</feature>
<feature type="transmembrane region" description="Helical" evidence="2">
    <location>
        <begin position="155"/>
        <end position="183"/>
    </location>
</feature>
<keyword evidence="2" id="KW-0812">Transmembrane</keyword>
<dbReference type="Proteomes" id="UP000412028">
    <property type="component" value="Unassembled WGS sequence"/>
</dbReference>
<evidence type="ECO:0000313" key="4">
    <source>
        <dbReference type="Proteomes" id="UP000412028"/>
    </source>
</evidence>
<evidence type="ECO:0000256" key="1">
    <source>
        <dbReference type="SAM" id="MobiDB-lite"/>
    </source>
</evidence>
<feature type="compositionally biased region" description="Polar residues" evidence="1">
    <location>
        <begin position="1"/>
        <end position="24"/>
    </location>
</feature>
<keyword evidence="2" id="KW-1133">Transmembrane helix</keyword>
<dbReference type="RefSeq" id="WP_150381203.1">
    <property type="nucleotide sequence ID" value="NZ_RZUI01000005.1"/>
</dbReference>
<feature type="compositionally biased region" description="Low complexity" evidence="1">
    <location>
        <begin position="230"/>
        <end position="250"/>
    </location>
</feature>
<accession>A0A5M9ZSG0</accession>
<feature type="compositionally biased region" description="Polar residues" evidence="1">
    <location>
        <begin position="251"/>
        <end position="260"/>
    </location>
</feature>
<comment type="caution">
    <text evidence="3">The sequence shown here is derived from an EMBL/GenBank/DDBJ whole genome shotgun (WGS) entry which is preliminary data.</text>
</comment>
<feature type="compositionally biased region" description="Polar residues" evidence="1">
    <location>
        <begin position="117"/>
        <end position="141"/>
    </location>
</feature>
<gene>
    <name evidence="3" type="ORF">EMO89_05195</name>
</gene>
<feature type="region of interest" description="Disordered" evidence="1">
    <location>
        <begin position="188"/>
        <end position="260"/>
    </location>
</feature>
<feature type="compositionally biased region" description="Low complexity" evidence="1">
    <location>
        <begin position="189"/>
        <end position="206"/>
    </location>
</feature>
<dbReference type="OrthoDB" id="10019866at2"/>